<keyword evidence="1" id="KW-0812">Transmembrane</keyword>
<feature type="transmembrane region" description="Helical" evidence="1">
    <location>
        <begin position="21"/>
        <end position="42"/>
    </location>
</feature>
<keyword evidence="3" id="KW-1185">Reference proteome</keyword>
<evidence type="ECO:0000313" key="2">
    <source>
        <dbReference type="EMBL" id="RKL66477.1"/>
    </source>
</evidence>
<evidence type="ECO:0000313" key="3">
    <source>
        <dbReference type="Proteomes" id="UP000281498"/>
    </source>
</evidence>
<organism evidence="2 3">
    <name type="scientific">Salipaludibacillus neizhouensis</name>
    <dbReference type="NCBI Taxonomy" id="885475"/>
    <lineage>
        <taxon>Bacteria</taxon>
        <taxon>Bacillati</taxon>
        <taxon>Bacillota</taxon>
        <taxon>Bacilli</taxon>
        <taxon>Bacillales</taxon>
        <taxon>Bacillaceae</taxon>
    </lineage>
</organism>
<sequence>MRFYLLMTYYKKRGVPYWLEPLFIFAWTLVPAPGELILRHWGGGWLFYPIYLIGFKNFNVT</sequence>
<evidence type="ECO:0000256" key="1">
    <source>
        <dbReference type="SAM" id="Phobius"/>
    </source>
</evidence>
<accession>A0A3A9K173</accession>
<dbReference type="EMBL" id="PDOE01000006">
    <property type="protein sequence ID" value="RKL66477.1"/>
    <property type="molecule type" value="Genomic_DNA"/>
</dbReference>
<protein>
    <submittedName>
        <fullName evidence="2">Uncharacterized protein</fullName>
    </submittedName>
</protein>
<keyword evidence="1" id="KW-1133">Transmembrane helix</keyword>
<reference evidence="2 3" key="1">
    <citation type="submission" date="2017-10" db="EMBL/GenBank/DDBJ databases">
        <title>Bacillus sp. nov., a halophilic bacterium isolated from a Keqin Lake.</title>
        <authorList>
            <person name="Wang H."/>
        </authorList>
    </citation>
    <scope>NUCLEOTIDE SEQUENCE [LARGE SCALE GENOMIC DNA]</scope>
    <source>
        <strain evidence="2 3">KCTC 13187</strain>
    </source>
</reference>
<dbReference type="AlphaFoldDB" id="A0A3A9K173"/>
<proteinExistence type="predicted"/>
<name>A0A3A9K173_9BACI</name>
<keyword evidence="1" id="KW-0472">Membrane</keyword>
<gene>
    <name evidence="2" type="ORF">CR203_14340</name>
</gene>
<comment type="caution">
    <text evidence="2">The sequence shown here is derived from an EMBL/GenBank/DDBJ whole genome shotgun (WGS) entry which is preliminary data.</text>
</comment>
<dbReference type="Proteomes" id="UP000281498">
    <property type="component" value="Unassembled WGS sequence"/>
</dbReference>